<comment type="caution">
    <text evidence="2">The sequence shown here is derived from an EMBL/GenBank/DDBJ whole genome shotgun (WGS) entry which is preliminary data.</text>
</comment>
<evidence type="ECO:0000313" key="3">
    <source>
        <dbReference type="Proteomes" id="UP000541426"/>
    </source>
</evidence>
<feature type="domain" description="DUF927" evidence="1">
    <location>
        <begin position="2"/>
        <end position="111"/>
    </location>
</feature>
<sequence length="302" mass="32511">MIFGISLALSGPFLSLTNRTGAIFHIYGENSVGKTKALMVGNTVWPSAGTESPWRTTSAGLEGLLAQANDTFLRVDELPGEPHAGFGDDIYAAANGAGKNRATVTGRAQARQQWRAPVLSTGEAPVRQVLRDLGQSLRGGQAVRRIDIPVMGMAHGVFNDLHGHATSKAFARKIESIAPRNCGHAGANLVRELILSDQDQSIRTTIETLHEIELSKLVVQLGLDPRTARNETLRVPDRFALVAVAGEFASQRQITGWPAGTAPEAVMEGLLHISVMRIHRANPVSYIGAMPKPSPTRYRTTN</sequence>
<keyword evidence="3" id="KW-1185">Reference proteome</keyword>
<protein>
    <submittedName>
        <fullName evidence="2">Uncharacterized protein (DUF927 family)</fullName>
    </submittedName>
</protein>
<evidence type="ECO:0000259" key="1">
    <source>
        <dbReference type="Pfam" id="PF06048"/>
    </source>
</evidence>
<reference evidence="2 3" key="1">
    <citation type="submission" date="2020-08" db="EMBL/GenBank/DDBJ databases">
        <title>Genomic Encyclopedia of Type Strains, Phase IV (KMG-IV): sequencing the most valuable type-strain genomes for metagenomic binning, comparative biology and taxonomic classification.</title>
        <authorList>
            <person name="Goeker M."/>
        </authorList>
    </citation>
    <scope>NUCLEOTIDE SEQUENCE [LARGE SCALE GENOMIC DNA]</scope>
    <source>
        <strain evidence="2 3">DSM 102235</strain>
    </source>
</reference>
<name>A0A7W6DX92_9RHOB</name>
<accession>A0A7W6DX92</accession>
<gene>
    <name evidence="2" type="ORF">GGQ68_004677</name>
</gene>
<dbReference type="Pfam" id="PF06048">
    <property type="entry name" value="DUF927"/>
    <property type="match status" value="1"/>
</dbReference>
<proteinExistence type="predicted"/>
<dbReference type="AlphaFoldDB" id="A0A7W6DX92"/>
<evidence type="ECO:0000313" key="2">
    <source>
        <dbReference type="EMBL" id="MBB3988320.1"/>
    </source>
</evidence>
<dbReference type="Proteomes" id="UP000541426">
    <property type="component" value="Unassembled WGS sequence"/>
</dbReference>
<dbReference type="InterPro" id="IPR009270">
    <property type="entry name" value="DUF927"/>
</dbReference>
<organism evidence="2 3">
    <name type="scientific">Sagittula marina</name>
    <dbReference type="NCBI Taxonomy" id="943940"/>
    <lineage>
        <taxon>Bacteria</taxon>
        <taxon>Pseudomonadati</taxon>
        <taxon>Pseudomonadota</taxon>
        <taxon>Alphaproteobacteria</taxon>
        <taxon>Rhodobacterales</taxon>
        <taxon>Roseobacteraceae</taxon>
        <taxon>Sagittula</taxon>
    </lineage>
</organism>
<dbReference type="EMBL" id="JACIEJ010000019">
    <property type="protein sequence ID" value="MBB3988320.1"/>
    <property type="molecule type" value="Genomic_DNA"/>
</dbReference>